<keyword evidence="4 5" id="KW-0472">Membrane</keyword>
<proteinExistence type="predicted"/>
<evidence type="ECO:0000259" key="6">
    <source>
        <dbReference type="Pfam" id="PF04932"/>
    </source>
</evidence>
<dbReference type="Pfam" id="PF04932">
    <property type="entry name" value="Wzy_C"/>
    <property type="match status" value="1"/>
</dbReference>
<comment type="caution">
    <text evidence="7">The sequence shown here is derived from an EMBL/GenBank/DDBJ whole genome shotgun (WGS) entry which is preliminary data.</text>
</comment>
<feature type="domain" description="O-antigen ligase-related" evidence="6">
    <location>
        <begin position="181"/>
        <end position="342"/>
    </location>
</feature>
<dbReference type="EMBL" id="BMGS01000002">
    <property type="protein sequence ID" value="GGG32993.1"/>
    <property type="molecule type" value="Genomic_DNA"/>
</dbReference>
<keyword evidence="2 5" id="KW-0812">Transmembrane</keyword>
<evidence type="ECO:0000256" key="4">
    <source>
        <dbReference type="ARBA" id="ARBA00023136"/>
    </source>
</evidence>
<accession>A0ABQ1WLE3</accession>
<feature type="transmembrane region" description="Helical" evidence="5">
    <location>
        <begin position="65"/>
        <end position="84"/>
    </location>
</feature>
<evidence type="ECO:0000313" key="8">
    <source>
        <dbReference type="Proteomes" id="UP000601361"/>
    </source>
</evidence>
<reference evidence="8" key="1">
    <citation type="journal article" date="2019" name="Int. J. Syst. Evol. Microbiol.">
        <title>The Global Catalogue of Microorganisms (GCM) 10K type strain sequencing project: providing services to taxonomists for standard genome sequencing and annotation.</title>
        <authorList>
            <consortium name="The Broad Institute Genomics Platform"/>
            <consortium name="The Broad Institute Genome Sequencing Center for Infectious Disease"/>
            <person name="Wu L."/>
            <person name="Ma J."/>
        </authorList>
    </citation>
    <scope>NUCLEOTIDE SEQUENCE [LARGE SCALE GENOMIC DNA]</scope>
    <source>
        <strain evidence="8">CGMCC 1.12990</strain>
    </source>
</reference>
<protein>
    <recommendedName>
        <fullName evidence="6">O-antigen ligase-related domain-containing protein</fullName>
    </recommendedName>
</protein>
<dbReference type="Proteomes" id="UP000601361">
    <property type="component" value="Unassembled WGS sequence"/>
</dbReference>
<feature type="transmembrane region" description="Helical" evidence="5">
    <location>
        <begin position="38"/>
        <end position="58"/>
    </location>
</feature>
<feature type="transmembrane region" description="Helical" evidence="5">
    <location>
        <begin position="228"/>
        <end position="248"/>
    </location>
</feature>
<feature type="transmembrane region" description="Helical" evidence="5">
    <location>
        <begin position="176"/>
        <end position="193"/>
    </location>
</feature>
<feature type="transmembrane region" description="Helical" evidence="5">
    <location>
        <begin position="151"/>
        <end position="169"/>
    </location>
</feature>
<evidence type="ECO:0000256" key="5">
    <source>
        <dbReference type="SAM" id="Phobius"/>
    </source>
</evidence>
<feature type="transmembrane region" description="Helical" evidence="5">
    <location>
        <begin position="331"/>
        <end position="351"/>
    </location>
</feature>
<dbReference type="InterPro" id="IPR007016">
    <property type="entry name" value="O-antigen_ligase-rel_domated"/>
</dbReference>
<keyword evidence="8" id="KW-1185">Reference proteome</keyword>
<evidence type="ECO:0000256" key="1">
    <source>
        <dbReference type="ARBA" id="ARBA00004141"/>
    </source>
</evidence>
<dbReference type="InterPro" id="IPR051533">
    <property type="entry name" value="WaaL-like"/>
</dbReference>
<dbReference type="PANTHER" id="PTHR37422">
    <property type="entry name" value="TEICHURONIC ACID BIOSYNTHESIS PROTEIN TUAE"/>
    <property type="match status" value="1"/>
</dbReference>
<feature type="transmembrane region" description="Helical" evidence="5">
    <location>
        <begin position="199"/>
        <end position="216"/>
    </location>
</feature>
<organism evidence="7 8">
    <name type="scientific">Hymenobacter glacieicola</name>
    <dbReference type="NCBI Taxonomy" id="1562124"/>
    <lineage>
        <taxon>Bacteria</taxon>
        <taxon>Pseudomonadati</taxon>
        <taxon>Bacteroidota</taxon>
        <taxon>Cytophagia</taxon>
        <taxon>Cytophagales</taxon>
        <taxon>Hymenobacteraceae</taxon>
        <taxon>Hymenobacter</taxon>
    </lineage>
</organism>
<feature type="transmembrane region" description="Helical" evidence="5">
    <location>
        <begin position="90"/>
        <end position="110"/>
    </location>
</feature>
<dbReference type="RefSeq" id="WP_188556420.1">
    <property type="nucleotide sequence ID" value="NZ_BMGS01000002.1"/>
</dbReference>
<sequence length="446" mass="49060">MKINLRFRHVLPILGVMATDRAFNEFVVPDGEDPSLVLYSYAITGLSLLLIAACFRYLSAVMWRWLLVTLAATAALALESYNGWGTLMVYPHVFAKLLALLPIFAMYAYYRRNPLPAGLLMVLLLAGLVINLAFYHPDALSLSAFLENERGFDVTSAFLLLLPALYYFNQYLSQGGLLRLAVFFLILALIVFLQHRTVWLTTALAVALNGLLVLTGRVEGVRLSMPRLMPMLLMPLLMGLLGGAAIVLDNPKVLRKLESSVEDIENVDKQGTGSWRLQQFESYQSFVEEHPIAGMRLEGFELPMQFYGDGDHPVWADRTGHHFHSFYLDRLFYFGILGVLLVLAVPVAQLWKRVRQRVPFGPTTAAFVSYAGCALLYGVSYDWPPYLYGVIGLTLAIAGPVPVAAFAPGVPAYPAATPANMPPAGGASGRLPYPGLQAPAAHAVHS</sequence>
<feature type="transmembrane region" description="Helical" evidence="5">
    <location>
        <begin position="117"/>
        <end position="136"/>
    </location>
</feature>
<evidence type="ECO:0000256" key="2">
    <source>
        <dbReference type="ARBA" id="ARBA00022692"/>
    </source>
</evidence>
<evidence type="ECO:0000256" key="3">
    <source>
        <dbReference type="ARBA" id="ARBA00022989"/>
    </source>
</evidence>
<keyword evidence="3 5" id="KW-1133">Transmembrane helix</keyword>
<comment type="subcellular location">
    <subcellularLocation>
        <location evidence="1">Membrane</location>
        <topology evidence="1">Multi-pass membrane protein</topology>
    </subcellularLocation>
</comment>
<evidence type="ECO:0000313" key="7">
    <source>
        <dbReference type="EMBL" id="GGG32993.1"/>
    </source>
</evidence>
<feature type="transmembrane region" description="Helical" evidence="5">
    <location>
        <begin position="386"/>
        <end position="407"/>
    </location>
</feature>
<dbReference type="PANTHER" id="PTHR37422:SF21">
    <property type="entry name" value="EXOQ-LIKE PROTEIN"/>
    <property type="match status" value="1"/>
</dbReference>
<gene>
    <name evidence="7" type="ORF">GCM10011378_06770</name>
</gene>
<name>A0ABQ1WLE3_9BACT</name>
<feature type="transmembrane region" description="Helical" evidence="5">
    <location>
        <begin position="358"/>
        <end position="380"/>
    </location>
</feature>